<name>A0ABD5P5N6_9EURY</name>
<evidence type="ECO:0008006" key="3">
    <source>
        <dbReference type="Google" id="ProtNLM"/>
    </source>
</evidence>
<reference evidence="1 2" key="1">
    <citation type="journal article" date="2014" name="Int. J. Syst. Evol. Microbiol.">
        <title>Complete genome sequence of Corynebacterium casei LMG S-19264T (=DSM 44701T), isolated from a smear-ripened cheese.</title>
        <authorList>
            <consortium name="US DOE Joint Genome Institute (JGI-PGF)"/>
            <person name="Walter F."/>
            <person name="Albersmeier A."/>
            <person name="Kalinowski J."/>
            <person name="Ruckert C."/>
        </authorList>
    </citation>
    <scope>NUCLEOTIDE SEQUENCE [LARGE SCALE GENOMIC DNA]</scope>
    <source>
        <strain evidence="1 2">IBRC-M 10912</strain>
    </source>
</reference>
<gene>
    <name evidence="1" type="ORF">ACFOZ7_21910</name>
</gene>
<dbReference type="CDD" id="cd11532">
    <property type="entry name" value="NTP-PPase_COG4997"/>
    <property type="match status" value="1"/>
</dbReference>
<evidence type="ECO:0000313" key="1">
    <source>
        <dbReference type="EMBL" id="MFC4249554.1"/>
    </source>
</evidence>
<dbReference type="Proteomes" id="UP001595821">
    <property type="component" value="Unassembled WGS sequence"/>
</dbReference>
<protein>
    <recommendedName>
        <fullName evidence="3">Phosphoribosyl-ATP pyrophosphohydrolase</fullName>
    </recommendedName>
</protein>
<dbReference type="EMBL" id="JBHSDJ010000133">
    <property type="protein sequence ID" value="MFC4249554.1"/>
    <property type="molecule type" value="Genomic_DNA"/>
</dbReference>
<dbReference type="GeneID" id="71853455"/>
<accession>A0ABD5P5N6</accession>
<sequence length="108" mass="12639">MTRYDKLVRDRIPEIIVADGKQPVVHVSDDDEYERRLREKLREEADEFAESGDLEELADVLEVIDAVLENRGASRARLERLRREKRDRRGGFSKRIVLERVESDDADS</sequence>
<proteinExistence type="predicted"/>
<evidence type="ECO:0000313" key="2">
    <source>
        <dbReference type="Proteomes" id="UP001595821"/>
    </source>
</evidence>
<organism evidence="1 2">
    <name type="scientific">Natribaculum luteum</name>
    <dbReference type="NCBI Taxonomy" id="1586232"/>
    <lineage>
        <taxon>Archaea</taxon>
        <taxon>Methanobacteriati</taxon>
        <taxon>Methanobacteriota</taxon>
        <taxon>Stenosarchaea group</taxon>
        <taxon>Halobacteria</taxon>
        <taxon>Halobacteriales</taxon>
        <taxon>Natrialbaceae</taxon>
        <taxon>Natribaculum</taxon>
    </lineage>
</organism>
<dbReference type="AlphaFoldDB" id="A0ABD5P5N6"/>
<dbReference type="InterPro" id="IPR038735">
    <property type="entry name" value="MSMEG_1276-like_NTP-PPase_dom"/>
</dbReference>
<comment type="caution">
    <text evidence="1">The sequence shown here is derived from an EMBL/GenBank/DDBJ whole genome shotgun (WGS) entry which is preliminary data.</text>
</comment>
<dbReference type="RefSeq" id="WP_246973409.1">
    <property type="nucleotide sequence ID" value="NZ_CP095397.1"/>
</dbReference>